<name>A0A0R1NK89_9LACO</name>
<evidence type="ECO:0000313" key="3">
    <source>
        <dbReference type="Proteomes" id="UP000051439"/>
    </source>
</evidence>
<gene>
    <name evidence="2" type="ORF">FC98_GL001553</name>
</gene>
<sequence>MILVSSLALILFFTSTTANASSKTYRDRRDNATVTVHKRGSKVTSVVYQLKNPSKYKKHYQKRSKFYTKVAVLSSKTATLFRKNYKGTVTFNRKMSYYESKNYASEQTNPVRGMISDATDAIFMNVSYFGKNPSKYHNALFSFGYWWNTMDEAPKGNPEGNAVVLKNGKVLFSDSFYEKLPD</sequence>
<dbReference type="EMBL" id="AZEB01000028">
    <property type="protein sequence ID" value="KRL20380.1"/>
    <property type="molecule type" value="Genomic_DNA"/>
</dbReference>
<protein>
    <submittedName>
        <fullName evidence="2">Uncharacterized protein</fullName>
    </submittedName>
</protein>
<reference evidence="2 3" key="1">
    <citation type="journal article" date="2015" name="Genome Announc.">
        <title>Expanding the biotechnology potential of lactobacilli through comparative genomics of 213 strains and associated genera.</title>
        <authorList>
            <person name="Sun Z."/>
            <person name="Harris H.M."/>
            <person name="McCann A."/>
            <person name="Guo C."/>
            <person name="Argimon S."/>
            <person name="Zhang W."/>
            <person name="Yang X."/>
            <person name="Jeffery I.B."/>
            <person name="Cooney J.C."/>
            <person name="Kagawa T.F."/>
            <person name="Liu W."/>
            <person name="Song Y."/>
            <person name="Salvetti E."/>
            <person name="Wrobel A."/>
            <person name="Rasinkangas P."/>
            <person name="Parkhill J."/>
            <person name="Rea M.C."/>
            <person name="O'Sullivan O."/>
            <person name="Ritari J."/>
            <person name="Douillard F.P."/>
            <person name="Paul Ross R."/>
            <person name="Yang R."/>
            <person name="Briner A.E."/>
            <person name="Felis G.E."/>
            <person name="de Vos W.M."/>
            <person name="Barrangou R."/>
            <person name="Klaenhammer T.R."/>
            <person name="Caufield P.W."/>
            <person name="Cui Y."/>
            <person name="Zhang H."/>
            <person name="O'Toole P.W."/>
        </authorList>
    </citation>
    <scope>NUCLEOTIDE SEQUENCE [LARGE SCALE GENOMIC DNA]</scope>
    <source>
        <strain evidence="2 3">DSM 19906</strain>
    </source>
</reference>
<accession>A0A0R1NK89</accession>
<dbReference type="PATRIC" id="fig|1423766.4.peg.1607"/>
<evidence type="ECO:0000313" key="2">
    <source>
        <dbReference type="EMBL" id="KRL20380.1"/>
    </source>
</evidence>
<organism evidence="2 3">
    <name type="scientific">Lentilactobacillus kisonensis DSM 19906 = JCM 15041</name>
    <dbReference type="NCBI Taxonomy" id="1423766"/>
    <lineage>
        <taxon>Bacteria</taxon>
        <taxon>Bacillati</taxon>
        <taxon>Bacillota</taxon>
        <taxon>Bacilli</taxon>
        <taxon>Lactobacillales</taxon>
        <taxon>Lactobacillaceae</taxon>
        <taxon>Lentilactobacillus</taxon>
    </lineage>
</organism>
<proteinExistence type="predicted"/>
<feature type="chain" id="PRO_5006408471" evidence="1">
    <location>
        <begin position="21"/>
        <end position="182"/>
    </location>
</feature>
<dbReference type="Proteomes" id="UP000051439">
    <property type="component" value="Unassembled WGS sequence"/>
</dbReference>
<dbReference type="AlphaFoldDB" id="A0A0R1NK89"/>
<keyword evidence="3" id="KW-1185">Reference proteome</keyword>
<keyword evidence="1" id="KW-0732">Signal</keyword>
<feature type="signal peptide" evidence="1">
    <location>
        <begin position="1"/>
        <end position="20"/>
    </location>
</feature>
<evidence type="ECO:0000256" key="1">
    <source>
        <dbReference type="SAM" id="SignalP"/>
    </source>
</evidence>
<comment type="caution">
    <text evidence="2">The sequence shown here is derived from an EMBL/GenBank/DDBJ whole genome shotgun (WGS) entry which is preliminary data.</text>
</comment>